<evidence type="ECO:0000256" key="4">
    <source>
        <dbReference type="ARBA" id="ARBA00022840"/>
    </source>
</evidence>
<evidence type="ECO:0000256" key="1">
    <source>
        <dbReference type="ARBA" id="ARBA00005417"/>
    </source>
</evidence>
<dbReference type="KEGG" id="efr:EFREU_v1c05380"/>
<dbReference type="Pfam" id="PF00005">
    <property type="entry name" value="ABC_tran"/>
    <property type="match status" value="2"/>
</dbReference>
<sequence>MSQSQKNGLQNQHDTELARDITLKVRDLVIEFGSGKKKVKAVKGVTFDVYRGETFGLVGESGSGKTTIGRAVMGIQPVNKGAVYFNERLIYGEAPDLHKINLKLLRHLQTMVKNQSTTTNCLNDYLNEFKRVFYKYTQSKYYDFKTRELRAYPDGQSRLIAEGTNLKDTKLIRSKKDANLTIVTEAIRDNLKHLLKIIRLENKALKFSTAISNFTTVSLTLETEINESQKKVLGLIQQVKDLENEIYIIVDLMNDIRQQVLSGKHKSVIQYFEVMGRHLEQVIANHKSISPLLETALEEQIVALYLVAPIKQKQPFANEIKQRLTRAKHFKETENLENKRYEKVLETGKEDFVSQIKATETFKDPTKEETRELKKKMQMIFQDPGSSLNDRMAIEGIIAEGLDNFPELYKNPETCQTYLDWYNDNHNAEHQLTLDKVQPKDVKHFLILQLLTTIGMLPEHLSRYPHEFSGGQRQRIGIARALVMRPSFIVADEPISALDVSIRAQVMNLLAKFQKEFDLTYIFIAHDLSIVKFVANRIAVIYRGDIVELAEANELFDNPLHPYTKSLLSAIPLPDPKLEKAKIPFKYQPEIEHQDYLIDFPEWVEVGPNHYVYGNQREVKKYRQILASKIRKDQHEKVS</sequence>
<evidence type="ECO:0000256" key="3">
    <source>
        <dbReference type="ARBA" id="ARBA00022741"/>
    </source>
</evidence>
<keyword evidence="6" id="KW-1185">Reference proteome</keyword>
<dbReference type="InterPro" id="IPR017871">
    <property type="entry name" value="ABC_transporter-like_CS"/>
</dbReference>
<dbReference type="SUPFAM" id="SSF52540">
    <property type="entry name" value="P-loop containing nucleoside triphosphate hydrolases"/>
    <property type="match status" value="1"/>
</dbReference>
<dbReference type="InterPro" id="IPR013563">
    <property type="entry name" value="Oligopep_ABC_C"/>
</dbReference>
<organism evidence="5 6">
    <name type="scientific">Entomoplasma freundtii</name>
    <dbReference type="NCBI Taxonomy" id="74700"/>
    <lineage>
        <taxon>Bacteria</taxon>
        <taxon>Bacillati</taxon>
        <taxon>Mycoplasmatota</taxon>
        <taxon>Mollicutes</taxon>
        <taxon>Entomoplasmatales</taxon>
        <taxon>Entomoplasmataceae</taxon>
        <taxon>Entomoplasma</taxon>
    </lineage>
</organism>
<dbReference type="EMBL" id="CP024962">
    <property type="protein sequence ID" value="ATZ16559.1"/>
    <property type="molecule type" value="Genomic_DNA"/>
</dbReference>
<evidence type="ECO:0000313" key="5">
    <source>
        <dbReference type="EMBL" id="ATZ16559.1"/>
    </source>
</evidence>
<keyword evidence="3" id="KW-0547">Nucleotide-binding</keyword>
<dbReference type="CDD" id="cd03257">
    <property type="entry name" value="ABC_NikE_OppD_transporters"/>
    <property type="match status" value="1"/>
</dbReference>
<reference evidence="5 6" key="1">
    <citation type="submission" date="2017-11" db="EMBL/GenBank/DDBJ databases">
        <title>Genome sequence of Entomoplasma freundtii BARC 318 (ATCC 51999).</title>
        <authorList>
            <person name="Lo W.-S."/>
            <person name="Gasparich G.E."/>
            <person name="Kuo C.-H."/>
        </authorList>
    </citation>
    <scope>NUCLEOTIDE SEQUENCE [LARGE SCALE GENOMIC DNA]</scope>
    <source>
        <strain evidence="5 6">BARC 318</strain>
    </source>
</reference>
<dbReference type="PROSITE" id="PS50893">
    <property type="entry name" value="ABC_TRANSPORTER_2"/>
    <property type="match status" value="1"/>
</dbReference>
<dbReference type="RefSeq" id="WP_100609593.1">
    <property type="nucleotide sequence ID" value="NZ_CP024962.1"/>
</dbReference>
<protein>
    <submittedName>
        <fullName evidence="5">Oligopeptide ABC transporter ATP-binding protein</fullName>
    </submittedName>
</protein>
<dbReference type="Proteomes" id="UP000232222">
    <property type="component" value="Chromosome"/>
</dbReference>
<dbReference type="GO" id="GO:0015833">
    <property type="term" value="P:peptide transport"/>
    <property type="evidence" value="ECO:0007669"/>
    <property type="project" value="InterPro"/>
</dbReference>
<dbReference type="InterPro" id="IPR003593">
    <property type="entry name" value="AAA+_ATPase"/>
</dbReference>
<proteinExistence type="inferred from homology"/>
<gene>
    <name evidence="5" type="primary">oppF</name>
    <name evidence="5" type="ORF">EFREU_v1c05380</name>
</gene>
<dbReference type="PROSITE" id="PS00211">
    <property type="entry name" value="ABC_TRANSPORTER_1"/>
    <property type="match status" value="1"/>
</dbReference>
<evidence type="ECO:0000313" key="6">
    <source>
        <dbReference type="Proteomes" id="UP000232222"/>
    </source>
</evidence>
<dbReference type="PANTHER" id="PTHR43776:SF7">
    <property type="entry name" value="D,D-DIPEPTIDE TRANSPORT ATP-BINDING PROTEIN DDPF-RELATED"/>
    <property type="match status" value="1"/>
</dbReference>
<dbReference type="Gene3D" id="3.40.50.300">
    <property type="entry name" value="P-loop containing nucleotide triphosphate hydrolases"/>
    <property type="match status" value="2"/>
</dbReference>
<dbReference type="GO" id="GO:0016887">
    <property type="term" value="F:ATP hydrolysis activity"/>
    <property type="evidence" value="ECO:0007669"/>
    <property type="project" value="InterPro"/>
</dbReference>
<dbReference type="SMART" id="SM00382">
    <property type="entry name" value="AAA"/>
    <property type="match status" value="1"/>
</dbReference>
<evidence type="ECO:0000256" key="2">
    <source>
        <dbReference type="ARBA" id="ARBA00022448"/>
    </source>
</evidence>
<accession>A0A2K8NRX5</accession>
<dbReference type="AlphaFoldDB" id="A0A2K8NRX5"/>
<dbReference type="InterPro" id="IPR003439">
    <property type="entry name" value="ABC_transporter-like_ATP-bd"/>
</dbReference>
<dbReference type="InterPro" id="IPR027417">
    <property type="entry name" value="P-loop_NTPase"/>
</dbReference>
<keyword evidence="2" id="KW-0813">Transport</keyword>
<dbReference type="InterPro" id="IPR050319">
    <property type="entry name" value="ABC_transp_ATP-bind"/>
</dbReference>
<dbReference type="PANTHER" id="PTHR43776">
    <property type="entry name" value="TRANSPORT ATP-BINDING PROTEIN"/>
    <property type="match status" value="1"/>
</dbReference>
<dbReference type="GO" id="GO:0055085">
    <property type="term" value="P:transmembrane transport"/>
    <property type="evidence" value="ECO:0007669"/>
    <property type="project" value="UniProtKB-ARBA"/>
</dbReference>
<dbReference type="Pfam" id="PF08352">
    <property type="entry name" value="oligo_HPY"/>
    <property type="match status" value="1"/>
</dbReference>
<dbReference type="GO" id="GO:0005524">
    <property type="term" value="F:ATP binding"/>
    <property type="evidence" value="ECO:0007669"/>
    <property type="project" value="UniProtKB-KW"/>
</dbReference>
<dbReference type="OrthoDB" id="9779287at2"/>
<name>A0A2K8NRX5_9MOLU</name>
<keyword evidence="4 5" id="KW-0067">ATP-binding</keyword>
<comment type="similarity">
    <text evidence="1">Belongs to the ABC transporter superfamily.</text>
</comment>